<accession>A0ABS5BK96</accession>
<dbReference type="RefSeq" id="WP_210652268.1">
    <property type="nucleotide sequence ID" value="NZ_JAGKQQ010000001.1"/>
</dbReference>
<evidence type="ECO:0000256" key="1">
    <source>
        <dbReference type="SAM" id="SignalP"/>
    </source>
</evidence>
<dbReference type="Proteomes" id="UP000676565">
    <property type="component" value="Unassembled WGS sequence"/>
</dbReference>
<proteinExistence type="predicted"/>
<feature type="signal peptide" evidence="1">
    <location>
        <begin position="1"/>
        <end position="21"/>
    </location>
</feature>
<protein>
    <submittedName>
        <fullName evidence="2">DUF1579 domain-containing protein</fullName>
    </submittedName>
</protein>
<feature type="chain" id="PRO_5046309560" evidence="1">
    <location>
        <begin position="22"/>
        <end position="180"/>
    </location>
</feature>
<dbReference type="EMBL" id="JAGKQQ010000001">
    <property type="protein sequence ID" value="MBP3954124.1"/>
    <property type="molecule type" value="Genomic_DNA"/>
</dbReference>
<comment type="caution">
    <text evidence="2">The sequence shown here is derived from an EMBL/GenBank/DDBJ whole genome shotgun (WGS) entry which is preliminary data.</text>
</comment>
<evidence type="ECO:0000313" key="2">
    <source>
        <dbReference type="EMBL" id="MBP3954124.1"/>
    </source>
</evidence>
<evidence type="ECO:0000313" key="3">
    <source>
        <dbReference type="Proteomes" id="UP000676565"/>
    </source>
</evidence>
<dbReference type="InterPro" id="IPR011473">
    <property type="entry name" value="DUF1579"/>
</dbReference>
<name>A0ABS5BK96_9BACT</name>
<organism evidence="2 3">
    <name type="scientific">Gemmata palustris</name>
    <dbReference type="NCBI Taxonomy" id="2822762"/>
    <lineage>
        <taxon>Bacteria</taxon>
        <taxon>Pseudomonadati</taxon>
        <taxon>Planctomycetota</taxon>
        <taxon>Planctomycetia</taxon>
        <taxon>Gemmatales</taxon>
        <taxon>Gemmataceae</taxon>
        <taxon>Gemmata</taxon>
    </lineage>
</organism>
<sequence length="180" mass="19625">MRKFAVAGVVAVVLALPSVGAEPPKPPVPQKEHEWLKQLEGQWEVESEGVVEPGKPPVKCKGTEAARALGGFWLVSEMKGTFMDVPVTGVMTLGFDSQKKKVVGTWVCSVCDFLCKYEGTLDGQTLTLETEGPNPATGKLVRMRDVIELKDKDTKVMTSSVLGDDGKWVPFMTMTGKRKK</sequence>
<gene>
    <name evidence="2" type="ORF">J8F10_02280</name>
</gene>
<keyword evidence="3" id="KW-1185">Reference proteome</keyword>
<dbReference type="Pfam" id="PF07617">
    <property type="entry name" value="DUF1579"/>
    <property type="match status" value="1"/>
</dbReference>
<reference evidence="2 3" key="1">
    <citation type="submission" date="2021-04" db="EMBL/GenBank/DDBJ databases">
        <authorList>
            <person name="Ivanova A."/>
        </authorList>
    </citation>
    <scope>NUCLEOTIDE SEQUENCE [LARGE SCALE GENOMIC DNA]</scope>
    <source>
        <strain evidence="2 3">G18</strain>
    </source>
</reference>
<keyword evidence="1" id="KW-0732">Signal</keyword>